<gene>
    <name evidence="2" type="ordered locus">DR_B0068</name>
</gene>
<feature type="chain" id="PRO_5009974354" description="Fibronectin type-III domain-containing protein" evidence="1">
    <location>
        <begin position="20"/>
        <end position="886"/>
    </location>
</feature>
<evidence type="ECO:0008006" key="4">
    <source>
        <dbReference type="Google" id="ProtNLM"/>
    </source>
</evidence>
<dbReference type="OrthoDB" id="53869at2"/>
<dbReference type="EMBL" id="AE001826">
    <property type="protein sequence ID" value="AAF12643.1"/>
    <property type="molecule type" value="Genomic_DNA"/>
</dbReference>
<dbReference type="Pfam" id="PF17957">
    <property type="entry name" value="Big_7"/>
    <property type="match status" value="1"/>
</dbReference>
<dbReference type="InParanoid" id="Q9RZQ2"/>
<organism evidence="2 3">
    <name type="scientific">Deinococcus radiodurans (strain ATCC 13939 / DSM 20539 / JCM 16871 / CCUG 27074 / LMG 4051 / NBRC 15346 / NCIMB 9279 / VKM B-1422 / R1)</name>
    <dbReference type="NCBI Taxonomy" id="243230"/>
    <lineage>
        <taxon>Bacteria</taxon>
        <taxon>Thermotogati</taxon>
        <taxon>Deinococcota</taxon>
        <taxon>Deinococci</taxon>
        <taxon>Deinococcales</taxon>
        <taxon>Deinococcaceae</taxon>
        <taxon>Deinococcus</taxon>
    </lineage>
</organism>
<dbReference type="RefSeq" id="WP_010884059.1">
    <property type="nucleotide sequence ID" value="NC_000958.1"/>
</dbReference>
<dbReference type="SUPFAM" id="SSF49478">
    <property type="entry name" value="Cna protein B-type domain"/>
    <property type="match status" value="1"/>
</dbReference>
<reference evidence="2 3" key="1">
    <citation type="journal article" date="1999" name="Science">
        <title>Genome sequence of the radioresistant bacterium Deinococcus radiodurans R1.</title>
        <authorList>
            <person name="White O."/>
            <person name="Eisen J.A."/>
            <person name="Heidelberg J.F."/>
            <person name="Hickey E.K."/>
            <person name="Peterson J.D."/>
            <person name="Dodson R.J."/>
            <person name="Haft D.H."/>
            <person name="Gwinn M.L."/>
            <person name="Nelson W.C."/>
            <person name="Richardson D.L."/>
            <person name="Moffat K.S."/>
            <person name="Qin H."/>
            <person name="Jiang L."/>
            <person name="Pamphile W."/>
            <person name="Crosby M."/>
            <person name="Shen M."/>
            <person name="Vamathevan J.J."/>
            <person name="Lam P."/>
            <person name="McDonald L."/>
            <person name="Utterback T."/>
            <person name="Zalewski C."/>
            <person name="Makarova K.S."/>
            <person name="Aravind L."/>
            <person name="Daly M.J."/>
            <person name="Minton K.W."/>
            <person name="Fleischmann R.D."/>
            <person name="Ketchum K.A."/>
            <person name="Nelson K.E."/>
            <person name="Salzberg S."/>
            <person name="Smith H.O."/>
            <person name="Venter J.C."/>
            <person name="Fraser C.M."/>
        </authorList>
    </citation>
    <scope>NUCLEOTIDE SEQUENCE [LARGE SCALE GENOMIC DNA]</scope>
    <source>
        <strain evidence="3">ATCC 13939 / DSM 20539 / JCM 16871 / LMG 4051 / NBRC 15346 / NCIMB 9279 / R1 / VKM B-1422</strain>
    </source>
</reference>
<dbReference type="EnsemblBacteria" id="AAF12643">
    <property type="protein sequence ID" value="AAF12643"/>
    <property type="gene ID" value="DR_B0068"/>
</dbReference>
<proteinExistence type="predicted"/>
<dbReference type="PROSITE" id="PS51257">
    <property type="entry name" value="PROKAR_LIPOPROTEIN"/>
    <property type="match status" value="1"/>
</dbReference>
<keyword evidence="3" id="KW-1185">Reference proteome</keyword>
<dbReference type="InterPro" id="IPR036116">
    <property type="entry name" value="FN3_sf"/>
</dbReference>
<dbReference type="PATRIC" id="fig|243230.17.peg.66"/>
<dbReference type="KEGG" id="dra:DR_B0068"/>
<name>Q9RZQ2_DEIRA</name>
<dbReference type="SUPFAM" id="SSF49265">
    <property type="entry name" value="Fibronectin type III"/>
    <property type="match status" value="1"/>
</dbReference>
<geneLocation type="plasmid" evidence="3">
    <name>megaplasmid MP1</name>
</geneLocation>
<evidence type="ECO:0000256" key="1">
    <source>
        <dbReference type="SAM" id="SignalP"/>
    </source>
</evidence>
<evidence type="ECO:0000313" key="2">
    <source>
        <dbReference type="EMBL" id="AAF12643.1"/>
    </source>
</evidence>
<keyword evidence="1" id="KW-0732">Signal</keyword>
<dbReference type="PIR" id="E75625">
    <property type="entry name" value="E75625"/>
</dbReference>
<dbReference type="InterPro" id="IPR013783">
    <property type="entry name" value="Ig-like_fold"/>
</dbReference>
<accession>Q9RZQ2</accession>
<keyword evidence="2" id="KW-0614">Plasmid</keyword>
<protein>
    <recommendedName>
        <fullName evidence="4">Fibronectin type-III domain-containing protein</fullName>
    </recommendedName>
</protein>
<dbReference type="Proteomes" id="UP000002524">
    <property type="component" value="Plasmid MP1"/>
</dbReference>
<feature type="signal peptide" evidence="1">
    <location>
        <begin position="1"/>
        <end position="19"/>
    </location>
</feature>
<dbReference type="GeneID" id="69519318"/>
<dbReference type="AlphaFoldDB" id="Q9RZQ2"/>
<dbReference type="HOGENOM" id="CLU_325352_0_0_0"/>
<dbReference type="Gene3D" id="2.60.40.10">
    <property type="entry name" value="Immunoglobulins"/>
    <property type="match status" value="3"/>
</dbReference>
<evidence type="ECO:0000313" key="3">
    <source>
        <dbReference type="Proteomes" id="UP000002524"/>
    </source>
</evidence>
<sequence length="886" mass="94672">MKVSRSLVLLGLLTLAACGSTPGNTSPQPSPIVAPARQLQSFGLYELSVNGATTAAPESRIFRTGLSSQTNDIQGLKFTPLSTGTYTDELSRTRYLRASFKVSNETGQPLTVPTYVPVDTDGNDATVGATPFKAVQYFDGSDASSRALELQLDTAHRFNSATGANEIDLDATPLVTKLDTRDLVINPPPGTTIAQVFHQGWQGRQLAPGGTQVVTFAARLPMAADSKLDPFRFKLMFAVTDNPAPLPDDQIAPTVSLTLDPIELTSAGSVTFRAAAEDNVGIRDVTFYDGDKLLGTVTEAPYEWKSAYTAADNGEHVIRAVATDTSGNTAQTTSRLNIKISTANVPFIGSGPAGLMVDLIRSNRGEGVSDSTVRIYHSGDRTKVLAETQTDKSGFTQFLNIPEGTYDLVFSKANAAGSEFNGAVAKAGVNQRLKIAQFDAQNPTAGKATAKLAVLTPTALAADGTAVDWKVLTPGTVMNNDIQLRAYTTAENPAPLQLKYLMFSVVNFDATGQMTELRSALASIDAGKVNPGMESQDSGLMTLDTAGLQGDIYVQVSSLDFNNNRSAYLIPVRLERSSAPGAVTAPTGVSAIAYTNGERINYIYGVTDPSTQGEGKNIFPDTNSWVSVSWDMPSTTAGLTGFRVLRAVAPQGPYSEVAFAGVAQCRTSTKRCTASDNTATLQVGQDYYYRVKAIGSNEALSATPSQASTRILPPFKPQLLSPGSEQTDVSLLPEYTFKTNAFEGGATGLRFDLRVSDAFTSVGNTDAPPLRIVGQGGTFKVIGADNDTRDYAKWVTYDVASDVVKVPHDLTRVRSGLAPQPLQTNRRYSWMLHRAYTYRLLDPTLPESTTNPVVAYSVYSDPDTTKIVPGGVTQSVSTVYHFITRP</sequence>